<sequence length="66" mass="7674">MARPTFPTFHTASASNVTHKKPILPNPCCNRYWNKRRLKEKVLKKAWREVASNPPNEEKESPKRAS</sequence>
<feature type="region of interest" description="Disordered" evidence="1">
    <location>
        <begin position="1"/>
        <end position="21"/>
    </location>
</feature>
<dbReference type="EMBL" id="BACD03000010">
    <property type="protein sequence ID" value="GAO47655.1"/>
    <property type="molecule type" value="Genomic_DNA"/>
</dbReference>
<gene>
    <name evidence="2" type="ORF">G7K_1854-t1</name>
</gene>
<dbReference type="Proteomes" id="UP000033140">
    <property type="component" value="Unassembled WGS sequence"/>
</dbReference>
<comment type="caution">
    <text evidence="2">The sequence shown here is derived from an EMBL/GenBank/DDBJ whole genome shotgun (WGS) entry which is preliminary data.</text>
</comment>
<organism evidence="2 3">
    <name type="scientific">Saitoella complicata (strain BCRC 22490 / CBS 7301 / JCM 7358 / NBRC 10748 / NRRL Y-17804)</name>
    <dbReference type="NCBI Taxonomy" id="698492"/>
    <lineage>
        <taxon>Eukaryota</taxon>
        <taxon>Fungi</taxon>
        <taxon>Dikarya</taxon>
        <taxon>Ascomycota</taxon>
        <taxon>Taphrinomycotina</taxon>
        <taxon>Taphrinomycotina incertae sedis</taxon>
        <taxon>Saitoella</taxon>
    </lineage>
</organism>
<keyword evidence="3" id="KW-1185">Reference proteome</keyword>
<proteinExistence type="predicted"/>
<reference evidence="2 3" key="2">
    <citation type="journal article" date="2014" name="J. Gen. Appl. Microbiol.">
        <title>The early diverging ascomycetous budding yeast Saitoella complicata has three histone deacetylases belonging to the Clr6, Hos2, and Rpd3 lineages.</title>
        <authorList>
            <person name="Nishida H."/>
            <person name="Matsumoto T."/>
            <person name="Kondo S."/>
            <person name="Hamamoto M."/>
            <person name="Yoshikawa H."/>
        </authorList>
    </citation>
    <scope>NUCLEOTIDE SEQUENCE [LARGE SCALE GENOMIC DNA]</scope>
    <source>
        <strain evidence="2 3">NRRL Y-17804</strain>
    </source>
</reference>
<feature type="region of interest" description="Disordered" evidence="1">
    <location>
        <begin position="47"/>
        <end position="66"/>
    </location>
</feature>
<protein>
    <submittedName>
        <fullName evidence="2">Uncharacterized protein</fullName>
    </submittedName>
</protein>
<feature type="compositionally biased region" description="Polar residues" evidence="1">
    <location>
        <begin position="8"/>
        <end position="17"/>
    </location>
</feature>
<dbReference type="AlphaFoldDB" id="A0A0E9NE15"/>
<evidence type="ECO:0000256" key="1">
    <source>
        <dbReference type="SAM" id="MobiDB-lite"/>
    </source>
</evidence>
<reference evidence="2 3" key="3">
    <citation type="journal article" date="2015" name="Genome Announc.">
        <title>Draft Genome Sequence of the Archiascomycetous Yeast Saitoella complicata.</title>
        <authorList>
            <person name="Yamauchi K."/>
            <person name="Kondo S."/>
            <person name="Hamamoto M."/>
            <person name="Takahashi Y."/>
            <person name="Ogura Y."/>
            <person name="Hayashi T."/>
            <person name="Nishida H."/>
        </authorList>
    </citation>
    <scope>NUCLEOTIDE SEQUENCE [LARGE SCALE GENOMIC DNA]</scope>
    <source>
        <strain evidence="2 3">NRRL Y-17804</strain>
    </source>
</reference>
<reference evidence="2 3" key="1">
    <citation type="journal article" date="2011" name="J. Gen. Appl. Microbiol.">
        <title>Draft genome sequencing of the enigmatic yeast Saitoella complicata.</title>
        <authorList>
            <person name="Nishida H."/>
            <person name="Hamamoto M."/>
            <person name="Sugiyama J."/>
        </authorList>
    </citation>
    <scope>NUCLEOTIDE SEQUENCE [LARGE SCALE GENOMIC DNA]</scope>
    <source>
        <strain evidence="2 3">NRRL Y-17804</strain>
    </source>
</reference>
<evidence type="ECO:0000313" key="3">
    <source>
        <dbReference type="Proteomes" id="UP000033140"/>
    </source>
</evidence>
<accession>A0A0E9NE15</accession>
<evidence type="ECO:0000313" key="2">
    <source>
        <dbReference type="EMBL" id="GAO47655.1"/>
    </source>
</evidence>
<feature type="compositionally biased region" description="Basic and acidic residues" evidence="1">
    <location>
        <begin position="56"/>
        <end position="66"/>
    </location>
</feature>
<name>A0A0E9NE15_SAICN</name>